<dbReference type="EMBL" id="BOSM01000003">
    <property type="protein sequence ID" value="GIP58688.1"/>
    <property type="molecule type" value="Genomic_DNA"/>
</dbReference>
<name>A0ABQ4MRX6_9BACL</name>
<proteinExistence type="predicted"/>
<gene>
    <name evidence="1" type="ORF">J15TS10_25020</name>
</gene>
<accession>A0ABQ4MRX6</accession>
<dbReference type="Proteomes" id="UP000681290">
    <property type="component" value="Unassembled WGS sequence"/>
</dbReference>
<protein>
    <submittedName>
        <fullName evidence="1">Uncharacterized protein</fullName>
    </submittedName>
</protein>
<keyword evidence="2" id="KW-1185">Reference proteome</keyword>
<comment type="caution">
    <text evidence="1">The sequence shown here is derived from an EMBL/GenBank/DDBJ whole genome shotgun (WGS) entry which is preliminary data.</text>
</comment>
<evidence type="ECO:0000313" key="2">
    <source>
        <dbReference type="Proteomes" id="UP000681290"/>
    </source>
</evidence>
<organism evidence="1 2">
    <name type="scientific">Paenibacillus woosongensis</name>
    <dbReference type="NCBI Taxonomy" id="307580"/>
    <lineage>
        <taxon>Bacteria</taxon>
        <taxon>Bacillati</taxon>
        <taxon>Bacillota</taxon>
        <taxon>Bacilli</taxon>
        <taxon>Bacillales</taxon>
        <taxon>Paenibacillaceae</taxon>
        <taxon>Paenibacillus</taxon>
    </lineage>
</organism>
<sequence>MTKTTTFAQPQDPNRCFVNLPKILTAGSVAVSLESLLKQLHKHDSQRPLELRIVNHQLELLFTERYEP</sequence>
<evidence type="ECO:0000313" key="1">
    <source>
        <dbReference type="EMBL" id="GIP58688.1"/>
    </source>
</evidence>
<reference evidence="1 2" key="1">
    <citation type="submission" date="2021-03" db="EMBL/GenBank/DDBJ databases">
        <title>Antimicrobial resistance genes in bacteria isolated from Japanese honey, and their potential for conferring macrolide and lincosamide resistance in the American foulbrood pathogen Paenibacillus larvae.</title>
        <authorList>
            <person name="Okamoto M."/>
            <person name="Kumagai M."/>
            <person name="Kanamori H."/>
            <person name="Takamatsu D."/>
        </authorList>
    </citation>
    <scope>NUCLEOTIDE SEQUENCE [LARGE SCALE GENOMIC DNA]</scope>
    <source>
        <strain evidence="1 2">J15TS10</strain>
    </source>
</reference>